<reference evidence="1 2" key="1">
    <citation type="submission" date="2018-07" db="EMBL/GenBank/DDBJ databases">
        <title>Comparative genomes isolates from brazilian mangrove.</title>
        <authorList>
            <person name="De Araujo J.E."/>
            <person name="Taketani R.G."/>
            <person name="Silva M.C.P."/>
            <person name="Lourenco M.V."/>
            <person name="Oliveira V.M."/>
            <person name="Andreote F.D."/>
        </authorList>
    </citation>
    <scope>NUCLEOTIDE SEQUENCE [LARGE SCALE GENOMIC DNA]</scope>
    <source>
        <strain evidence="1 2">HEX PRIS-MGV</strain>
    </source>
</reference>
<dbReference type="AlphaFoldDB" id="A0A368KN73"/>
<proteinExistence type="predicted"/>
<dbReference type="EMBL" id="QPEX01000034">
    <property type="protein sequence ID" value="RCS44665.1"/>
    <property type="molecule type" value="Genomic_DNA"/>
</dbReference>
<protein>
    <submittedName>
        <fullName evidence="1">Uncharacterized protein</fullName>
    </submittedName>
</protein>
<sequence length="79" mass="8699">MVSLVDIVHDSPAQRGDAAKCSAVDALISDFREEAFYLIELVPFGASRCTKTCQLTIGWLLRGKADRWRAVALPRGDYG</sequence>
<dbReference type="Proteomes" id="UP000253562">
    <property type="component" value="Unassembled WGS sequence"/>
</dbReference>
<evidence type="ECO:0000313" key="2">
    <source>
        <dbReference type="Proteomes" id="UP000253562"/>
    </source>
</evidence>
<evidence type="ECO:0000313" key="1">
    <source>
        <dbReference type="EMBL" id="RCS44665.1"/>
    </source>
</evidence>
<comment type="caution">
    <text evidence="1">The sequence shown here is derived from an EMBL/GenBank/DDBJ whole genome shotgun (WGS) entry which is preliminary data.</text>
</comment>
<organism evidence="1 2">
    <name type="scientific">Bremerella cremea</name>
    <dbReference type="NCBI Taxonomy" id="1031537"/>
    <lineage>
        <taxon>Bacteria</taxon>
        <taxon>Pseudomonadati</taxon>
        <taxon>Planctomycetota</taxon>
        <taxon>Planctomycetia</taxon>
        <taxon>Pirellulales</taxon>
        <taxon>Pirellulaceae</taxon>
        <taxon>Bremerella</taxon>
    </lineage>
</organism>
<accession>A0A368KN73</accession>
<gene>
    <name evidence="1" type="ORF">DTL42_17230</name>
</gene>
<name>A0A368KN73_9BACT</name>